<reference evidence="3" key="1">
    <citation type="submission" date="2015-07" db="EMBL/GenBank/DDBJ databases">
        <authorList>
            <consortium name="Consortium for Microbial Forensics and Genomics (microFORGE)"/>
            <person name="Knight B.M."/>
            <person name="Roberts D.P."/>
            <person name="Lin D."/>
            <person name="Hari K."/>
            <person name="Fletcher J."/>
            <person name="Melcher U."/>
            <person name="Blagden T."/>
            <person name="Winegar R.A."/>
        </authorList>
    </citation>
    <scope>NUCLEOTIDE SEQUENCE [LARGE SCALE GENOMIC DNA]</scope>
    <source>
        <strain evidence="3">NRRL B-1447</strain>
    </source>
</reference>
<dbReference type="RefSeq" id="WP_053171237.1">
    <property type="nucleotide sequence ID" value="NZ_LGUV01000155.1"/>
</dbReference>
<dbReference type="EMBL" id="LGUV01000155">
    <property type="protein sequence ID" value="KOG53866.1"/>
    <property type="molecule type" value="Genomic_DNA"/>
</dbReference>
<protein>
    <recommendedName>
        <fullName evidence="4">PE-PGRS family protein</fullName>
    </recommendedName>
</protein>
<evidence type="ECO:0008006" key="4">
    <source>
        <dbReference type="Google" id="ProtNLM"/>
    </source>
</evidence>
<feature type="region of interest" description="Disordered" evidence="1">
    <location>
        <begin position="323"/>
        <end position="375"/>
    </location>
</feature>
<dbReference type="AlphaFoldDB" id="A0A0L8MTZ9"/>
<dbReference type="Proteomes" id="UP000037084">
    <property type="component" value="Unassembled WGS sequence"/>
</dbReference>
<gene>
    <name evidence="2" type="ORF">ADK75_14700</name>
</gene>
<accession>A0A0L8MTZ9</accession>
<dbReference type="PATRIC" id="fig|1961.12.peg.3390"/>
<comment type="caution">
    <text evidence="2">The sequence shown here is derived from an EMBL/GenBank/DDBJ whole genome shotgun (WGS) entry which is preliminary data.</text>
</comment>
<organism evidence="2 3">
    <name type="scientific">Streptomyces virginiae</name>
    <name type="common">Streptomyces cinnamonensis</name>
    <dbReference type="NCBI Taxonomy" id="1961"/>
    <lineage>
        <taxon>Bacteria</taxon>
        <taxon>Bacillati</taxon>
        <taxon>Actinomycetota</taxon>
        <taxon>Actinomycetes</taxon>
        <taxon>Kitasatosporales</taxon>
        <taxon>Streptomycetaceae</taxon>
        <taxon>Streptomyces</taxon>
    </lineage>
</organism>
<evidence type="ECO:0000313" key="2">
    <source>
        <dbReference type="EMBL" id="KOG53866.1"/>
    </source>
</evidence>
<sequence length="375" mass="42190">MSSPHHHSTDWDQRANRHTQLKDPVVTVRQLGRLGLPGNPPTRIDHALVYTTREGSFEVFLPPHRPRRVLRRYTAVYEVDMGIHAVRTAIRLPSIDDVQEFEANVELDWQVTDPARFIRSGHRDVPRFLLGQLEQAARPVTRLFSISESADAETEVLTVVREGKPLGEDAGLRVLWTVRLRRDEEGVAHARRLRAIEHATAEEVLAQQGGARGDLEKASRARTQQQHRLELQEYEAQRIDFYREYLTRGGIDAWAMHLSQHPQDSANAMSSLRDEQRERLQAQMVLIKEMLTKAGTEPFELEGPRRLALEAFSAVFGHVPLDPSAGKSVAATDTGARTEPVRPHLPAQPMAPDGDEPAWQPVVPPETPAVPGESR</sequence>
<evidence type="ECO:0000256" key="1">
    <source>
        <dbReference type="SAM" id="MobiDB-lite"/>
    </source>
</evidence>
<name>A0A0L8MTZ9_STRVG</name>
<dbReference type="OrthoDB" id="4332350at2"/>
<proteinExistence type="predicted"/>
<evidence type="ECO:0000313" key="3">
    <source>
        <dbReference type="Proteomes" id="UP000037084"/>
    </source>
</evidence>